<dbReference type="KEGG" id="lamb:KBB96_13985"/>
<organism evidence="8 9">
    <name type="scientific">Luteolibacter ambystomatis</name>
    <dbReference type="NCBI Taxonomy" id="2824561"/>
    <lineage>
        <taxon>Bacteria</taxon>
        <taxon>Pseudomonadati</taxon>
        <taxon>Verrucomicrobiota</taxon>
        <taxon>Verrucomicrobiia</taxon>
        <taxon>Verrucomicrobiales</taxon>
        <taxon>Verrucomicrobiaceae</taxon>
        <taxon>Luteolibacter</taxon>
    </lineage>
</organism>
<dbReference type="RefSeq" id="WP_211630064.1">
    <property type="nucleotide sequence ID" value="NZ_CP073100.1"/>
</dbReference>
<name>A0A975G7Z8_9BACT</name>
<feature type="domain" description="Translocation and assembly module TamB C-terminal" evidence="7">
    <location>
        <begin position="831"/>
        <end position="1122"/>
    </location>
</feature>
<dbReference type="PANTHER" id="PTHR36985">
    <property type="entry name" value="TRANSLOCATION AND ASSEMBLY MODULE SUBUNIT TAMB"/>
    <property type="match status" value="1"/>
</dbReference>
<keyword evidence="2 6" id="KW-0812">Transmembrane</keyword>
<evidence type="ECO:0000256" key="3">
    <source>
        <dbReference type="ARBA" id="ARBA00022989"/>
    </source>
</evidence>
<evidence type="ECO:0000256" key="5">
    <source>
        <dbReference type="SAM" id="MobiDB-lite"/>
    </source>
</evidence>
<evidence type="ECO:0000259" key="7">
    <source>
        <dbReference type="Pfam" id="PF04357"/>
    </source>
</evidence>
<evidence type="ECO:0000256" key="2">
    <source>
        <dbReference type="ARBA" id="ARBA00022692"/>
    </source>
</evidence>
<dbReference type="AlphaFoldDB" id="A0A975G7Z8"/>
<dbReference type="Proteomes" id="UP000676169">
    <property type="component" value="Chromosome"/>
</dbReference>
<evidence type="ECO:0000313" key="8">
    <source>
        <dbReference type="EMBL" id="QUE49975.1"/>
    </source>
</evidence>
<dbReference type="GO" id="GO:0005886">
    <property type="term" value="C:plasma membrane"/>
    <property type="evidence" value="ECO:0007669"/>
    <property type="project" value="InterPro"/>
</dbReference>
<dbReference type="PANTHER" id="PTHR36985:SF1">
    <property type="entry name" value="TRANSLOCATION AND ASSEMBLY MODULE SUBUNIT TAMB"/>
    <property type="match status" value="1"/>
</dbReference>
<dbReference type="Pfam" id="PF04357">
    <property type="entry name" value="TamB"/>
    <property type="match status" value="1"/>
</dbReference>
<dbReference type="GO" id="GO:0009306">
    <property type="term" value="P:protein secretion"/>
    <property type="evidence" value="ECO:0007669"/>
    <property type="project" value="InterPro"/>
</dbReference>
<proteinExistence type="predicted"/>
<feature type="region of interest" description="Disordered" evidence="5">
    <location>
        <begin position="124"/>
        <end position="145"/>
    </location>
</feature>
<keyword evidence="3 6" id="KW-1133">Transmembrane helix</keyword>
<evidence type="ECO:0000256" key="1">
    <source>
        <dbReference type="ARBA" id="ARBA00004167"/>
    </source>
</evidence>
<evidence type="ECO:0000256" key="6">
    <source>
        <dbReference type="SAM" id="Phobius"/>
    </source>
</evidence>
<accession>A0A975G7Z8</accession>
<evidence type="ECO:0000313" key="9">
    <source>
        <dbReference type="Proteomes" id="UP000676169"/>
    </source>
</evidence>
<dbReference type="InterPro" id="IPR007452">
    <property type="entry name" value="TamB_C"/>
</dbReference>
<keyword evidence="4 6" id="KW-0472">Membrane</keyword>
<comment type="subcellular location">
    <subcellularLocation>
        <location evidence="1">Membrane</location>
        <topology evidence="1">Single-pass membrane protein</topology>
    </subcellularLocation>
</comment>
<feature type="transmembrane region" description="Helical" evidence="6">
    <location>
        <begin position="22"/>
        <end position="45"/>
    </location>
</feature>
<evidence type="ECO:0000256" key="4">
    <source>
        <dbReference type="ARBA" id="ARBA00023136"/>
    </source>
</evidence>
<feature type="compositionally biased region" description="Basic and acidic residues" evidence="5">
    <location>
        <begin position="132"/>
        <end position="142"/>
    </location>
</feature>
<sequence length="1156" mass="123742">MPENDAPPEKAPRKRRRWKRRVLLVLALLLGISLVVLNGPGWRWIAGRVAAHYLPELGLTGTVDFGGTLSKGEILLRGVDLKGEGAVKSVKLEQVVLRYQPSRVIHGEIEAVRIDGLHAELDLDKPWPGPKKPKDTQEKSGDFSKLSETLRTLRQRIVPVEADISDLRVAVTQKGQTVFGLASMDLKHESGGERFALKLGDLAFSNGRKLPAQETALVWRNEEIEVEKALLLPGITLEGVKAQLPASGALTYDGAIRVNDARLSATGSLEEARLRLADGTLVAKQTAALFGAEIPADATLETFEVQARGFKGGLKTLDGTVRAGLRGISFQDWQVPALRLNGELKGPDLRADVNAEALGSPLSIAARSMVSRDGGLKFQQATADIRVPQAAAVLANLRTRMKDLKEPGPVPESALQGTVAAAFTDGKVSKADARFTLAPAHPEEVSSLDVTAGWVPQGPVDARVVIDGGQIDATVDPTARRYKGRAAFNDFTPDRLHGWLAAFAVKVPPEMTLSGTWEGEGGFGPRDHKGHAVIGNFISAKAANGPLTAAGDVTYDWPKNAEVRGLTVTQGPEKFVCNAKLADQLLTLDQLQWTEGTEVLLDGKASVPVTENPADWKSLLKQTRPLSVDIESRELALSKLHSFLPPTTRFPETARGKLVIRLSGTPAEPQIDAQVIARDLGLASQPKVPKADLDLTLKTEAGELNVAGTLATPGYPAANLSAKLPFRPGVWVENPAVLKDEKLEAAARVPNLELARFAALAPGVKTLAGSLKVDLTVGGTIGKPEPLGAVELKGGGVTLASEAVPPLQGIGLKASASPAGIILERVGLQMDGGTFEGRGKLNLVEGKPSDIDVTLRGRALPLKRDDSMIIRSDMDIAIRGPWQTATVSGTVAIVDSLFYRDIELLPIGVPFNQPSAPSVPAIDTAKKDAAADALPEPFRNWGLAVKAKTANAFLIRGNLATGQAILDVNVGGTLGKPAPKGQAILRDVSAKLPFSTLLVEEGTVDFRPEAPFDPTLNIRGRSVVRPYEVNVYVYGSVSDPKVLTTSNPPMPESEVMTLLATGTTTSGIADPQAATTRGAQLLIEELRRGRIRFAKRLQPLLKILDRVDFQIGEQNRYSGEKMNSATINLDDNWLISAGMGEEGRSRVMLMYLVRFR</sequence>
<gene>
    <name evidence="8" type="ORF">KBB96_13985</name>
</gene>
<reference evidence="8" key="1">
    <citation type="submission" date="2021-04" db="EMBL/GenBank/DDBJ databases">
        <title>Luteolibacter sp. 32A isolated from the skin of an Anderson's salamander (Ambystoma andersonii).</title>
        <authorList>
            <person name="Spergser J."/>
            <person name="Busse H.-J."/>
        </authorList>
    </citation>
    <scope>NUCLEOTIDE SEQUENCE</scope>
    <source>
        <strain evidence="8">32A</strain>
    </source>
</reference>
<keyword evidence="9" id="KW-1185">Reference proteome</keyword>
<dbReference type="EMBL" id="CP073100">
    <property type="protein sequence ID" value="QUE49975.1"/>
    <property type="molecule type" value="Genomic_DNA"/>
</dbReference>
<protein>
    <submittedName>
        <fullName evidence="8">Translocation/assembly module TamB domain-containing protein</fullName>
    </submittedName>
</protein>